<dbReference type="VEuPathDB" id="FungiDB:TRIVIDRAFT_229758"/>
<reference evidence="5 6" key="1">
    <citation type="journal article" date="2011" name="Genome Biol.">
        <title>Comparative genome sequence analysis underscores mycoparasitism as the ancestral life style of Trichoderma.</title>
        <authorList>
            <person name="Kubicek C.P."/>
            <person name="Herrera-Estrella A."/>
            <person name="Seidl-Seiboth V."/>
            <person name="Martinez D.A."/>
            <person name="Druzhinina I.S."/>
            <person name="Thon M."/>
            <person name="Zeilinger S."/>
            <person name="Casas-Flores S."/>
            <person name="Horwitz B.A."/>
            <person name="Mukherjee P.K."/>
            <person name="Mukherjee M."/>
            <person name="Kredics L."/>
            <person name="Alcaraz L.D."/>
            <person name="Aerts A."/>
            <person name="Antal Z."/>
            <person name="Atanasova L."/>
            <person name="Cervantes-Badillo M.G."/>
            <person name="Challacombe J."/>
            <person name="Chertkov O."/>
            <person name="McCluskey K."/>
            <person name="Coulpier F."/>
            <person name="Deshpande N."/>
            <person name="von Doehren H."/>
            <person name="Ebbole D.J."/>
            <person name="Esquivel-Naranjo E.U."/>
            <person name="Fekete E."/>
            <person name="Flipphi M."/>
            <person name="Glaser F."/>
            <person name="Gomez-Rodriguez E.Y."/>
            <person name="Gruber S."/>
            <person name="Han C."/>
            <person name="Henrissat B."/>
            <person name="Hermosa R."/>
            <person name="Hernandez-Onate M."/>
            <person name="Karaffa L."/>
            <person name="Kosti I."/>
            <person name="Le Crom S."/>
            <person name="Lindquist E."/>
            <person name="Lucas S."/>
            <person name="Luebeck M."/>
            <person name="Luebeck P.S."/>
            <person name="Margeot A."/>
            <person name="Metz B."/>
            <person name="Misra M."/>
            <person name="Nevalainen H."/>
            <person name="Omann M."/>
            <person name="Packer N."/>
            <person name="Perrone G."/>
            <person name="Uresti-Rivera E.E."/>
            <person name="Salamov A."/>
            <person name="Schmoll M."/>
            <person name="Seiboth B."/>
            <person name="Shapiro H."/>
            <person name="Sukno S."/>
            <person name="Tamayo-Ramos J.A."/>
            <person name="Tisch D."/>
            <person name="Wiest A."/>
            <person name="Wilkinson H.H."/>
            <person name="Zhang M."/>
            <person name="Coutinho P.M."/>
            <person name="Kenerley C.M."/>
            <person name="Monte E."/>
            <person name="Baker S.E."/>
            <person name="Grigoriev I.V."/>
        </authorList>
    </citation>
    <scope>NUCLEOTIDE SEQUENCE [LARGE SCALE GENOMIC DNA]</scope>
    <source>
        <strain evidence="6">Gv29-8 / FGSC 10586</strain>
    </source>
</reference>
<dbReference type="GO" id="GO:0006508">
    <property type="term" value="P:proteolysis"/>
    <property type="evidence" value="ECO:0007669"/>
    <property type="project" value="InterPro"/>
</dbReference>
<dbReference type="InterPro" id="IPR052766">
    <property type="entry name" value="S41A_metabolite_peptidase"/>
</dbReference>
<gene>
    <name evidence="5" type="ORF">TRIVIDRAFT_229758</name>
</gene>
<dbReference type="EMBL" id="ABDF02000003">
    <property type="protein sequence ID" value="EHK25815.1"/>
    <property type="molecule type" value="Genomic_DNA"/>
</dbReference>
<dbReference type="RefSeq" id="XP_013960011.1">
    <property type="nucleotide sequence ID" value="XM_014104536.1"/>
</dbReference>
<accession>G9MK10</accession>
<feature type="signal peptide" evidence="2">
    <location>
        <begin position="1"/>
        <end position="19"/>
    </location>
</feature>
<dbReference type="OrthoDB" id="27214at2759"/>
<keyword evidence="6" id="KW-1185">Reference proteome</keyword>
<feature type="domain" description="Tail specific protease" evidence="3">
    <location>
        <begin position="346"/>
        <end position="542"/>
    </location>
</feature>
<proteinExistence type="predicted"/>
<dbReference type="STRING" id="413071.G9MK10"/>
<dbReference type="Proteomes" id="UP000007115">
    <property type="component" value="Unassembled WGS sequence"/>
</dbReference>
<dbReference type="GO" id="GO:0008236">
    <property type="term" value="F:serine-type peptidase activity"/>
    <property type="evidence" value="ECO:0007669"/>
    <property type="project" value="InterPro"/>
</dbReference>
<comment type="caution">
    <text evidence="5">The sequence shown here is derived from an EMBL/GenBank/DDBJ whole genome shotgun (WGS) entry which is preliminary data.</text>
</comment>
<feature type="domain" description="CPAF-like PDZ" evidence="4">
    <location>
        <begin position="151"/>
        <end position="269"/>
    </location>
</feature>
<feature type="region of interest" description="Disordered" evidence="1">
    <location>
        <begin position="695"/>
        <end position="745"/>
    </location>
</feature>
<feature type="compositionally biased region" description="Low complexity" evidence="1">
    <location>
        <begin position="704"/>
        <end position="719"/>
    </location>
</feature>
<dbReference type="InterPro" id="IPR056186">
    <property type="entry name" value="PDZ_CPAF-rel"/>
</dbReference>
<dbReference type="InterPro" id="IPR029045">
    <property type="entry name" value="ClpP/crotonase-like_dom_sf"/>
</dbReference>
<dbReference type="eggNOG" id="ENOG502S18W">
    <property type="taxonomic scope" value="Eukaryota"/>
</dbReference>
<feature type="chain" id="PRO_5003523667" evidence="2">
    <location>
        <begin position="20"/>
        <end position="760"/>
    </location>
</feature>
<evidence type="ECO:0000256" key="2">
    <source>
        <dbReference type="SAM" id="SignalP"/>
    </source>
</evidence>
<dbReference type="Pfam" id="PF03572">
    <property type="entry name" value="Peptidase_S41"/>
    <property type="match status" value="1"/>
</dbReference>
<dbReference type="OMA" id="CLQSMPF"/>
<evidence type="ECO:0000256" key="1">
    <source>
        <dbReference type="SAM" id="MobiDB-lite"/>
    </source>
</evidence>
<dbReference type="HOGENOM" id="CLU_014251_1_1_1"/>
<dbReference type="AlphaFoldDB" id="G9MK10"/>
<dbReference type="InterPro" id="IPR005151">
    <property type="entry name" value="Tail-specific_protease"/>
</dbReference>
<dbReference type="InParanoid" id="G9MK10"/>
<name>G9MK10_HYPVG</name>
<organism evidence="5 6">
    <name type="scientific">Hypocrea virens (strain Gv29-8 / FGSC 10586)</name>
    <name type="common">Gliocladium virens</name>
    <name type="synonym">Trichoderma virens</name>
    <dbReference type="NCBI Taxonomy" id="413071"/>
    <lineage>
        <taxon>Eukaryota</taxon>
        <taxon>Fungi</taxon>
        <taxon>Dikarya</taxon>
        <taxon>Ascomycota</taxon>
        <taxon>Pezizomycotina</taxon>
        <taxon>Sordariomycetes</taxon>
        <taxon>Hypocreomycetidae</taxon>
        <taxon>Hypocreales</taxon>
        <taxon>Hypocreaceae</taxon>
        <taxon>Trichoderma</taxon>
    </lineage>
</organism>
<dbReference type="PANTHER" id="PTHR37049">
    <property type="entry name" value="PEPTIDASE S41 FAMILY PROTEIN"/>
    <property type="match status" value="1"/>
</dbReference>
<dbReference type="Pfam" id="PF23658">
    <property type="entry name" value="PDZ_CPAF_rel"/>
    <property type="match status" value="1"/>
</dbReference>
<evidence type="ECO:0000259" key="4">
    <source>
        <dbReference type="Pfam" id="PF23658"/>
    </source>
</evidence>
<protein>
    <submittedName>
        <fullName evidence="5">Uncharacterized protein</fullName>
    </submittedName>
</protein>
<keyword evidence="2" id="KW-0732">Signal</keyword>
<evidence type="ECO:0000313" key="5">
    <source>
        <dbReference type="EMBL" id="EHK25815.1"/>
    </source>
</evidence>
<dbReference type="Gene3D" id="3.90.226.10">
    <property type="entry name" value="2-enoyl-CoA Hydratase, Chain A, domain 1"/>
    <property type="match status" value="1"/>
</dbReference>
<dbReference type="SUPFAM" id="SSF52096">
    <property type="entry name" value="ClpP/crotonase"/>
    <property type="match status" value="1"/>
</dbReference>
<dbReference type="PANTHER" id="PTHR37049:SF4">
    <property type="entry name" value="RHODANESE DOMAIN-CONTAINING PROTEIN"/>
    <property type="match status" value="1"/>
</dbReference>
<dbReference type="GeneID" id="25792261"/>
<evidence type="ECO:0000259" key="3">
    <source>
        <dbReference type="Pfam" id="PF03572"/>
    </source>
</evidence>
<sequence>MAWLSRLSAVAALATVSLAAEASTTSSKSSAAEPCAQIAALFKKNTFRFSSQLGLACLESLPFKSDLAVSFVDEYTKYLQWQSTTEILRNPPKGSLSATVDLFGGMANIRERAAANLYQSQYDFDLDLDHLLGFANDGHLSIQPCSFVIPFINPISLVSLSKDGVSIPQIYTSTDGTLLASGNTDVSPVILINGVGTEVYLEELSENVGLQDPDARYNSMLANVPISRDGSPNPGGFSFFGTFPGVHEFNLTFANGTEASFPLSAGISTTVGDFTFQSGDELWKAVCDPASAKTEKRSIQDIKKKVKRADGDAKELPAPETYPKPTVKDPFNLLVGYLPDDSALKDVAVLTVPTFETSGDGLPDDQIKNFALEAQDFVHKAVAAGRSKIIIDVTNNGGGVVDSGFGLVSIFFPNMTIFSATRFRSVPATQFVIETINRVKNPRDSPLSNLGFFVPELIKPDQKSTFKSVNDFQGPFYATGVPSTAIVAENDFIETDSKTAPINIFGLGGGLNGTSPPFKPENIVILTDGQCSSTCTIFINHMIPYGVRVFASGGRPQNGPMQGIGGVKGSQVLDIATISAIYDEANGLVQNATDAKKPLFTDKEYAVFSGAIPTPLEKLPIRLNGGSFNFRNAFAPFNDQLPTHFIYQPADCRLFYTAEMLAKPELLWVNAANAAWAKGACAYASTSHKAIKAASTPSSGSVESAPTSTTAPKATSTAASDDHKTESSDDTAAPKKKKTQSPAHKALGLLLAMAEGLRPQ</sequence>
<evidence type="ECO:0000313" key="6">
    <source>
        <dbReference type="Proteomes" id="UP000007115"/>
    </source>
</evidence>